<dbReference type="PANTHER" id="PTHR45985:SF3">
    <property type="entry name" value="CHITIN DEACETYLASE-LIKE 4"/>
    <property type="match status" value="1"/>
</dbReference>
<keyword evidence="1" id="KW-0732">Signal</keyword>
<keyword evidence="3" id="KW-1185">Reference proteome</keyword>
<feature type="signal peptide" evidence="1">
    <location>
        <begin position="1"/>
        <end position="22"/>
    </location>
</feature>
<reference evidence="2 3" key="1">
    <citation type="submission" date="2017-04" db="EMBL/GenBank/DDBJ databases">
        <authorList>
            <person name="Afonso C.L."/>
            <person name="Miller P.J."/>
            <person name="Scott M.A."/>
            <person name="Spackman E."/>
            <person name="Goraichik I."/>
            <person name="Dimitrov K.M."/>
            <person name="Suarez D.L."/>
            <person name="Swayne D.E."/>
        </authorList>
    </citation>
    <scope>NUCLEOTIDE SEQUENCE [LARGE SCALE GENOMIC DNA]</scope>
    <source>
        <strain evidence="2 3">B5P</strain>
    </source>
</reference>
<dbReference type="InterPro" id="IPR052740">
    <property type="entry name" value="CE4"/>
</dbReference>
<evidence type="ECO:0000313" key="2">
    <source>
        <dbReference type="EMBL" id="SMH41094.1"/>
    </source>
</evidence>
<sequence length="326" mass="35143">MKSAVRSCVSAFALSLATAAAAGPSPQYVIISFDGAKDNALWERSLKLADETGARFTYFLSCVYFIPTEAKAGYQAPGKRAGRSNVGFGDTAADVQARLGHVWAAYQSGHDIASHACGHFDGKDWSQADWAAEFRTFRTVMEKAWTASGAVAPAGWDDFVRHGFKGFRVPYLSTSPGLATALAEAGFAYDASGVSRGPQAPLRRGPLAEFSLPMIPEGPKARRIIAMDYNLFVRHSGGFERAGQAEEFAERTYQAFKGAFEAELAGARTPLQIGFHFQPMNGGAYWTALERFAREVCVRPDVACASYADWLRANPQRPADTATAGG</sequence>
<dbReference type="Gene3D" id="3.20.20.370">
    <property type="entry name" value="Glycoside hydrolase/deacetylase"/>
    <property type="match status" value="1"/>
</dbReference>
<dbReference type="PANTHER" id="PTHR45985">
    <property type="match status" value="1"/>
</dbReference>
<dbReference type="InterPro" id="IPR011330">
    <property type="entry name" value="Glyco_hydro/deAcase_b/a-brl"/>
</dbReference>
<proteinExistence type="predicted"/>
<evidence type="ECO:0000313" key="3">
    <source>
        <dbReference type="Proteomes" id="UP000193083"/>
    </source>
</evidence>
<dbReference type="AlphaFoldDB" id="A0A1X7NSB0"/>
<dbReference type="SUPFAM" id="SSF88713">
    <property type="entry name" value="Glycoside hydrolase/deacetylase"/>
    <property type="match status" value="1"/>
</dbReference>
<dbReference type="GO" id="GO:0005975">
    <property type="term" value="P:carbohydrate metabolic process"/>
    <property type="evidence" value="ECO:0007669"/>
    <property type="project" value="InterPro"/>
</dbReference>
<name>A0A1X7NSB0_9HYPH</name>
<dbReference type="EMBL" id="FXBL01000004">
    <property type="protein sequence ID" value="SMH41094.1"/>
    <property type="molecule type" value="Genomic_DNA"/>
</dbReference>
<accession>A0A1X7NSB0</accession>
<dbReference type="Proteomes" id="UP000193083">
    <property type="component" value="Unassembled WGS sequence"/>
</dbReference>
<feature type="chain" id="PRO_5012168711" evidence="1">
    <location>
        <begin position="23"/>
        <end position="326"/>
    </location>
</feature>
<dbReference type="OrthoDB" id="438898at2"/>
<protein>
    <submittedName>
        <fullName evidence="2">Polysaccharide deacetylase</fullName>
    </submittedName>
</protein>
<organism evidence="2 3">
    <name type="scientific">Mesorhizobium australicum</name>
    <dbReference type="NCBI Taxonomy" id="536018"/>
    <lineage>
        <taxon>Bacteria</taxon>
        <taxon>Pseudomonadati</taxon>
        <taxon>Pseudomonadota</taxon>
        <taxon>Alphaproteobacteria</taxon>
        <taxon>Hyphomicrobiales</taxon>
        <taxon>Phyllobacteriaceae</taxon>
        <taxon>Mesorhizobium</taxon>
    </lineage>
</organism>
<evidence type="ECO:0000256" key="1">
    <source>
        <dbReference type="SAM" id="SignalP"/>
    </source>
</evidence>
<gene>
    <name evidence="2" type="ORF">SAMN02982922_2479</name>
</gene>